<keyword evidence="3 9" id="KW-0336">GPI-anchor</keyword>
<sequence>MKSLWRVVSLLALAAGSSADLQPIEVKGSKFFYKNGTQFFMKGIAYQQDSAAGGATTKSTKYHDPLADKSSCERDVPLLKELGTNVIRTYAIDPSADHSACMRLLQEAGIYVISDLGEPSLSINRDNPQWDTAIFERYQKVIDELSQYSNVIGYLAGNEVSDQKNNTGASAYVKAAVRDTKNYIKSQKQITRWLGVGYAANDNTDIRDQIAHYFNCDNTNDSIDFWGYNIYSWCGESNAELSGYNAQAAFFANYSVPVFFAEYGCNKDGAVNRKFTETAALYSNNISSVFSGGIVYMYFQEENDFGLVKVEKGAATKLKDFNELKKQVNQATPKAININDYTPAGKMGECPKLTNTWEANKALPPTPDRRLCDCMVKAASCVPKPNLSNQYVRQMFDFTCGSKTGACVGITGHTATGVYGAYSMCDDAAKLTHVLDTYYTSQKRAAGACNFEGNAKLQKSEVDETCKAVLASASIINSQAATATVPVGGKSTGASKEESSAIRIGHSLSLGAGSWGFCVAGFVSLLAGVSMLVL</sequence>
<feature type="transmembrane region" description="Helical" evidence="10">
    <location>
        <begin position="512"/>
        <end position="533"/>
    </location>
</feature>
<evidence type="ECO:0000259" key="11">
    <source>
        <dbReference type="SMART" id="SM00768"/>
    </source>
</evidence>
<dbReference type="Proteomes" id="UP001251528">
    <property type="component" value="Unassembled WGS sequence"/>
</dbReference>
<dbReference type="InterPro" id="IPR004886">
    <property type="entry name" value="Glucanosyltransferase"/>
</dbReference>
<evidence type="ECO:0000256" key="3">
    <source>
        <dbReference type="ARBA" id="ARBA00022622"/>
    </source>
</evidence>
<dbReference type="GO" id="GO:0031505">
    <property type="term" value="P:fungal-type cell wall organization"/>
    <property type="evidence" value="ECO:0007669"/>
    <property type="project" value="TreeGrafter"/>
</dbReference>
<feature type="chain" id="PRO_5042314013" description="1,3-beta-glucanosyltransferase" evidence="9">
    <location>
        <begin position="20"/>
        <end position="534"/>
    </location>
</feature>
<gene>
    <name evidence="12" type="ORF">QQS21_002141</name>
</gene>
<dbReference type="EMBL" id="JASWJB010000024">
    <property type="protein sequence ID" value="KAK2609360.1"/>
    <property type="molecule type" value="Genomic_DNA"/>
</dbReference>
<dbReference type="AlphaFoldDB" id="A0AAJ0CVV0"/>
<comment type="subcellular location">
    <subcellularLocation>
        <location evidence="1 9">Cell membrane</location>
        <topology evidence="1 9">Lipid-anchor</topology>
        <topology evidence="1 9">GPI-anchor</topology>
    </subcellularLocation>
</comment>
<evidence type="ECO:0000256" key="6">
    <source>
        <dbReference type="ARBA" id="ARBA00023157"/>
    </source>
</evidence>
<dbReference type="InterPro" id="IPR017853">
    <property type="entry name" value="GH"/>
</dbReference>
<evidence type="ECO:0000256" key="1">
    <source>
        <dbReference type="ARBA" id="ARBA00004609"/>
    </source>
</evidence>
<keyword evidence="10" id="KW-0812">Transmembrane</keyword>
<evidence type="ECO:0000256" key="5">
    <source>
        <dbReference type="ARBA" id="ARBA00023136"/>
    </source>
</evidence>
<dbReference type="GO" id="GO:0042124">
    <property type="term" value="F:1,3-beta-glucanosyltransferase activity"/>
    <property type="evidence" value="ECO:0007669"/>
    <property type="project" value="TreeGrafter"/>
</dbReference>
<dbReference type="InterPro" id="IPR012946">
    <property type="entry name" value="X8"/>
</dbReference>
<organism evidence="12 13">
    <name type="scientific">Conoideocrella luteorostrata</name>
    <dbReference type="NCBI Taxonomy" id="1105319"/>
    <lineage>
        <taxon>Eukaryota</taxon>
        <taxon>Fungi</taxon>
        <taxon>Dikarya</taxon>
        <taxon>Ascomycota</taxon>
        <taxon>Pezizomycotina</taxon>
        <taxon>Sordariomycetes</taxon>
        <taxon>Hypocreomycetidae</taxon>
        <taxon>Hypocreales</taxon>
        <taxon>Clavicipitaceae</taxon>
        <taxon>Conoideocrella</taxon>
    </lineage>
</organism>
<keyword evidence="9" id="KW-0808">Transferase</keyword>
<dbReference type="SMART" id="SM00768">
    <property type="entry name" value="X8"/>
    <property type="match status" value="1"/>
</dbReference>
<dbReference type="PANTHER" id="PTHR31468">
    <property type="entry name" value="1,3-BETA-GLUCANOSYLTRANSFERASE GAS1"/>
    <property type="match status" value="1"/>
</dbReference>
<dbReference type="Pfam" id="PF07983">
    <property type="entry name" value="X8"/>
    <property type="match status" value="1"/>
</dbReference>
<reference evidence="12" key="1">
    <citation type="submission" date="2023-06" db="EMBL/GenBank/DDBJ databases">
        <title>Conoideocrella luteorostrata (Hypocreales: Clavicipitaceae), a potential biocontrol fungus for elongate hemlock scale in United States Christmas tree production areas.</title>
        <authorList>
            <person name="Barrett H."/>
            <person name="Lovett B."/>
            <person name="Macias A.M."/>
            <person name="Stajich J.E."/>
            <person name="Kasson M.T."/>
        </authorList>
    </citation>
    <scope>NUCLEOTIDE SEQUENCE</scope>
    <source>
        <strain evidence="12">ARSEF 14590</strain>
    </source>
</reference>
<keyword evidence="6" id="KW-1015">Disulfide bond</keyword>
<keyword evidence="10" id="KW-1133">Transmembrane helix</keyword>
<keyword evidence="4 9" id="KW-0732">Signal</keyword>
<feature type="signal peptide" evidence="9">
    <location>
        <begin position="1"/>
        <end position="19"/>
    </location>
</feature>
<evidence type="ECO:0000256" key="2">
    <source>
        <dbReference type="ARBA" id="ARBA00007528"/>
    </source>
</evidence>
<dbReference type="Gene3D" id="1.20.58.1040">
    <property type="match status" value="1"/>
</dbReference>
<protein>
    <recommendedName>
        <fullName evidence="9">1,3-beta-glucanosyltransferase</fullName>
        <ecNumber evidence="9">2.4.1.-</ecNumber>
    </recommendedName>
</protein>
<dbReference type="Gene3D" id="3.20.20.80">
    <property type="entry name" value="Glycosidases"/>
    <property type="match status" value="1"/>
</dbReference>
<keyword evidence="13" id="KW-1185">Reference proteome</keyword>
<dbReference type="Pfam" id="PF03198">
    <property type="entry name" value="Glyco_hydro_72"/>
    <property type="match status" value="1"/>
</dbReference>
<evidence type="ECO:0000256" key="9">
    <source>
        <dbReference type="RuleBase" id="RU361209"/>
    </source>
</evidence>
<dbReference type="EC" id="2.4.1.-" evidence="9"/>
<evidence type="ECO:0000313" key="12">
    <source>
        <dbReference type="EMBL" id="KAK2609360.1"/>
    </source>
</evidence>
<dbReference type="SUPFAM" id="SSF51445">
    <property type="entry name" value="(Trans)glycosidases"/>
    <property type="match status" value="1"/>
</dbReference>
<evidence type="ECO:0000256" key="4">
    <source>
        <dbReference type="ARBA" id="ARBA00022729"/>
    </source>
</evidence>
<name>A0AAJ0CVV0_9HYPO</name>
<comment type="caution">
    <text evidence="12">The sequence shown here is derived from an EMBL/GenBank/DDBJ whole genome shotgun (WGS) entry which is preliminary data.</text>
</comment>
<evidence type="ECO:0000313" key="13">
    <source>
        <dbReference type="Proteomes" id="UP001251528"/>
    </source>
</evidence>
<dbReference type="GO" id="GO:0098552">
    <property type="term" value="C:side of membrane"/>
    <property type="evidence" value="ECO:0007669"/>
    <property type="project" value="UniProtKB-KW"/>
</dbReference>
<proteinExistence type="inferred from homology"/>
<evidence type="ECO:0000256" key="8">
    <source>
        <dbReference type="ARBA" id="ARBA00023288"/>
    </source>
</evidence>
<evidence type="ECO:0000256" key="10">
    <source>
        <dbReference type="SAM" id="Phobius"/>
    </source>
</evidence>
<accession>A0AAJ0CVV0</accession>
<dbReference type="GO" id="GO:0071970">
    <property type="term" value="P:fungal-type cell wall (1-&gt;3)-beta-D-glucan biosynthetic process"/>
    <property type="evidence" value="ECO:0007669"/>
    <property type="project" value="TreeGrafter"/>
</dbReference>
<keyword evidence="7" id="KW-0325">Glycoprotein</keyword>
<feature type="domain" description="X8" evidence="11">
    <location>
        <begin position="379"/>
        <end position="468"/>
    </location>
</feature>
<comment type="similarity">
    <text evidence="2 9">Belongs to the glycosyl hydrolase 72 family.</text>
</comment>
<dbReference type="GO" id="GO:0005886">
    <property type="term" value="C:plasma membrane"/>
    <property type="evidence" value="ECO:0007669"/>
    <property type="project" value="UniProtKB-SubCell"/>
</dbReference>
<dbReference type="FunFam" id="3.20.20.80:FF:000038">
    <property type="entry name" value="1,3-beta-glucanosyltransferase"/>
    <property type="match status" value="1"/>
</dbReference>
<comment type="function">
    <text evidence="9">Splits internally a 1,3-beta-glucan molecule and transfers the newly generated reducing end (the donor) to the non-reducing end of another 1,3-beta-glucan molecule (the acceptor) forming a 1,3-beta linkage, resulting in the elongation of 1,3-beta-glucan chains in the cell wall.</text>
</comment>
<keyword evidence="5 9" id="KW-0472">Membrane</keyword>
<dbReference type="PANTHER" id="PTHR31468:SF2">
    <property type="entry name" value="1,3-BETA-GLUCANOSYLTRANSFERASE GAS1"/>
    <property type="match status" value="1"/>
</dbReference>
<keyword evidence="8 9" id="KW-0449">Lipoprotein</keyword>
<evidence type="ECO:0000256" key="7">
    <source>
        <dbReference type="ARBA" id="ARBA00023180"/>
    </source>
</evidence>